<evidence type="ECO:0000256" key="3">
    <source>
        <dbReference type="ARBA" id="ARBA00022475"/>
    </source>
</evidence>
<keyword evidence="3" id="KW-1003">Cell membrane</keyword>
<feature type="domain" description="Tripartite ATP-independent periplasmic transporters DctQ component" evidence="8">
    <location>
        <begin position="29"/>
        <end position="158"/>
    </location>
</feature>
<comment type="function">
    <text evidence="7">Part of the tripartite ATP-independent periplasmic (TRAP) transport system.</text>
</comment>
<dbReference type="OrthoDB" id="6160477at2"/>
<evidence type="ECO:0000313" key="9">
    <source>
        <dbReference type="EMBL" id="MTH78491.1"/>
    </source>
</evidence>
<dbReference type="InterPro" id="IPR055348">
    <property type="entry name" value="DctQ"/>
</dbReference>
<keyword evidence="4 7" id="KW-0812">Transmembrane</keyword>
<evidence type="ECO:0000256" key="4">
    <source>
        <dbReference type="ARBA" id="ARBA00022692"/>
    </source>
</evidence>
<dbReference type="GO" id="GO:0005886">
    <property type="term" value="C:plasma membrane"/>
    <property type="evidence" value="ECO:0007669"/>
    <property type="project" value="UniProtKB-SubCell"/>
</dbReference>
<dbReference type="EMBL" id="WMIE01000006">
    <property type="protein sequence ID" value="MTH78491.1"/>
    <property type="molecule type" value="Genomic_DNA"/>
</dbReference>
<evidence type="ECO:0000256" key="6">
    <source>
        <dbReference type="ARBA" id="ARBA00023136"/>
    </source>
</evidence>
<feature type="transmembrane region" description="Helical" evidence="7">
    <location>
        <begin position="139"/>
        <end position="162"/>
    </location>
</feature>
<evidence type="ECO:0000256" key="5">
    <source>
        <dbReference type="ARBA" id="ARBA00022989"/>
    </source>
</evidence>
<reference evidence="9 10" key="1">
    <citation type="submission" date="2019-11" db="EMBL/GenBank/DDBJ databases">
        <authorList>
            <person name="Dong K."/>
        </authorList>
    </citation>
    <scope>NUCLEOTIDE SEQUENCE [LARGE SCALE GENOMIC DNA]</scope>
    <source>
        <strain evidence="9 10">NBRC 111993</strain>
    </source>
</reference>
<evidence type="ECO:0000313" key="10">
    <source>
        <dbReference type="Proteomes" id="UP000478183"/>
    </source>
</evidence>
<dbReference type="AlphaFoldDB" id="A0A6L6JEX6"/>
<protein>
    <recommendedName>
        <fullName evidence="7">TRAP transporter small permease protein</fullName>
    </recommendedName>
</protein>
<keyword evidence="10" id="KW-1185">Reference proteome</keyword>
<keyword evidence="7" id="KW-0997">Cell inner membrane</keyword>
<comment type="similarity">
    <text evidence="7">Belongs to the TRAP transporter small permease family.</text>
</comment>
<evidence type="ECO:0000256" key="7">
    <source>
        <dbReference type="RuleBase" id="RU369079"/>
    </source>
</evidence>
<dbReference type="Proteomes" id="UP000478183">
    <property type="component" value="Unassembled WGS sequence"/>
</dbReference>
<comment type="subunit">
    <text evidence="7">The complex comprises the extracytoplasmic solute receptor protein and the two transmembrane proteins.</text>
</comment>
<keyword evidence="2 7" id="KW-0813">Transport</keyword>
<evidence type="ECO:0000256" key="2">
    <source>
        <dbReference type="ARBA" id="ARBA00022448"/>
    </source>
</evidence>
<comment type="subcellular location">
    <subcellularLocation>
        <location evidence="7">Cell inner membrane</location>
        <topology evidence="7">Multi-pass membrane protein</topology>
    </subcellularLocation>
    <subcellularLocation>
        <location evidence="1">Cell membrane</location>
        <topology evidence="1">Multi-pass membrane protein</topology>
    </subcellularLocation>
</comment>
<evidence type="ECO:0000256" key="1">
    <source>
        <dbReference type="ARBA" id="ARBA00004651"/>
    </source>
</evidence>
<sequence length="191" mass="20383">MPHPPLALRILNQLAMVCALVAGAAVAILAVLIVVDVLGRSLFGYSLQGTDELGGYVLALCGSLGLSWALVKRAHPRIDLGFRFFGIRLRAALHVLAHASLAGFALFMAWHAYGELAATLRFGAVTNTPLQTPLWVPQGLWLVGLVQFAITALAMALHGAWLMSLDLDAVSRIYGPPTVQDEVGEYVAQEG</sequence>
<comment type="caution">
    <text evidence="9">The sequence shown here is derived from an EMBL/GenBank/DDBJ whole genome shotgun (WGS) entry which is preliminary data.</text>
</comment>
<accession>A0A6L6JEX6</accession>
<dbReference type="GO" id="GO:0022857">
    <property type="term" value="F:transmembrane transporter activity"/>
    <property type="evidence" value="ECO:0007669"/>
    <property type="project" value="UniProtKB-UniRule"/>
</dbReference>
<dbReference type="Pfam" id="PF04290">
    <property type="entry name" value="DctQ"/>
    <property type="match status" value="1"/>
</dbReference>
<organism evidence="9 10">
    <name type="scientific">Paracoccus aestuariivivens</name>
    <dbReference type="NCBI Taxonomy" id="1820333"/>
    <lineage>
        <taxon>Bacteria</taxon>
        <taxon>Pseudomonadati</taxon>
        <taxon>Pseudomonadota</taxon>
        <taxon>Alphaproteobacteria</taxon>
        <taxon>Rhodobacterales</taxon>
        <taxon>Paracoccaceae</taxon>
        <taxon>Paracoccus</taxon>
    </lineage>
</organism>
<name>A0A6L6JEX6_9RHOB</name>
<evidence type="ECO:0000259" key="8">
    <source>
        <dbReference type="Pfam" id="PF04290"/>
    </source>
</evidence>
<feature type="transmembrane region" description="Helical" evidence="7">
    <location>
        <begin position="53"/>
        <end position="71"/>
    </location>
</feature>
<proteinExistence type="inferred from homology"/>
<keyword evidence="6 7" id="KW-0472">Membrane</keyword>
<gene>
    <name evidence="9" type="ORF">GL286_12195</name>
</gene>
<feature type="transmembrane region" description="Helical" evidence="7">
    <location>
        <begin position="91"/>
        <end position="113"/>
    </location>
</feature>
<feature type="transmembrane region" description="Helical" evidence="7">
    <location>
        <begin position="12"/>
        <end position="33"/>
    </location>
</feature>
<keyword evidence="5 7" id="KW-1133">Transmembrane helix</keyword>